<dbReference type="CDD" id="cd17535">
    <property type="entry name" value="REC_NarL-like"/>
    <property type="match status" value="1"/>
</dbReference>
<sequence length="223" mass="22744">MAAAGRAMTEHTEPPVRVVLADDHPVIRDGLAALLTAVDGIEVVATAADGDGAVRSVTAQGPDVLVVDLHMPGGIDGVEVTRRVRPQGVGVLVLTMLDDDESVRAALDAGASGYVLKGDSRQQIVRAIHAVATGATFLGSGVGVRAVADARATPDPLAVLTARERQILDMLAMGVATAAIAARLGVATKTVTNNLSAIFAKLGVASRTEAALLARDHGLGRAR</sequence>
<evidence type="ECO:0000313" key="7">
    <source>
        <dbReference type="Proteomes" id="UP001370100"/>
    </source>
</evidence>
<dbReference type="InterPro" id="IPR016032">
    <property type="entry name" value="Sig_transdc_resp-reg_C-effctor"/>
</dbReference>
<dbReference type="SMART" id="SM00448">
    <property type="entry name" value="REC"/>
    <property type="match status" value="1"/>
</dbReference>
<dbReference type="PANTHER" id="PTHR43214">
    <property type="entry name" value="TWO-COMPONENT RESPONSE REGULATOR"/>
    <property type="match status" value="1"/>
</dbReference>
<dbReference type="RefSeq" id="WP_337712104.1">
    <property type="nucleotide sequence ID" value="NZ_JBBEGL010000001.1"/>
</dbReference>
<reference evidence="6 7" key="1">
    <citation type="submission" date="2024-03" db="EMBL/GenBank/DDBJ databases">
        <title>Actinomycetospora sp. OC33-EN06, a novel actinomycete isolated from wild orchid (Aerides multiflora).</title>
        <authorList>
            <person name="Suriyachadkun C."/>
        </authorList>
    </citation>
    <scope>NUCLEOTIDE SEQUENCE [LARGE SCALE GENOMIC DNA]</scope>
    <source>
        <strain evidence="6 7">OC33-EN06</strain>
    </source>
</reference>
<accession>A0ABU8N0Y8</accession>
<evidence type="ECO:0000256" key="2">
    <source>
        <dbReference type="ARBA" id="ARBA00023125"/>
    </source>
</evidence>
<gene>
    <name evidence="6" type="ORF">WCD41_04185</name>
</gene>
<dbReference type="PRINTS" id="PR00038">
    <property type="entry name" value="HTHLUXR"/>
</dbReference>
<dbReference type="PROSITE" id="PS50110">
    <property type="entry name" value="RESPONSE_REGULATORY"/>
    <property type="match status" value="1"/>
</dbReference>
<keyword evidence="7" id="KW-1185">Reference proteome</keyword>
<dbReference type="PROSITE" id="PS00622">
    <property type="entry name" value="HTH_LUXR_1"/>
    <property type="match status" value="1"/>
</dbReference>
<dbReference type="InterPro" id="IPR000792">
    <property type="entry name" value="Tscrpt_reg_LuxR_C"/>
</dbReference>
<dbReference type="Pfam" id="PF00072">
    <property type="entry name" value="Response_reg"/>
    <property type="match status" value="1"/>
</dbReference>
<dbReference type="InterPro" id="IPR058245">
    <property type="entry name" value="NreC/VraR/RcsB-like_REC"/>
</dbReference>
<dbReference type="InterPro" id="IPR011006">
    <property type="entry name" value="CheY-like_superfamily"/>
</dbReference>
<dbReference type="SMART" id="SM00421">
    <property type="entry name" value="HTH_LUXR"/>
    <property type="match status" value="1"/>
</dbReference>
<evidence type="ECO:0000313" key="6">
    <source>
        <dbReference type="EMBL" id="MEJ2885637.1"/>
    </source>
</evidence>
<dbReference type="Pfam" id="PF00196">
    <property type="entry name" value="GerE"/>
    <property type="match status" value="1"/>
</dbReference>
<dbReference type="Proteomes" id="UP001370100">
    <property type="component" value="Unassembled WGS sequence"/>
</dbReference>
<evidence type="ECO:0000256" key="3">
    <source>
        <dbReference type="PROSITE-ProRule" id="PRU00169"/>
    </source>
</evidence>
<keyword evidence="1 3" id="KW-0597">Phosphoprotein</keyword>
<dbReference type="PROSITE" id="PS50043">
    <property type="entry name" value="HTH_LUXR_2"/>
    <property type="match status" value="1"/>
</dbReference>
<keyword evidence="2" id="KW-0238">DNA-binding</keyword>
<name>A0ABU8N0Y8_9PSEU</name>
<evidence type="ECO:0000256" key="1">
    <source>
        <dbReference type="ARBA" id="ARBA00022553"/>
    </source>
</evidence>
<dbReference type="InterPro" id="IPR039420">
    <property type="entry name" value="WalR-like"/>
</dbReference>
<evidence type="ECO:0000259" key="5">
    <source>
        <dbReference type="PROSITE" id="PS50110"/>
    </source>
</evidence>
<protein>
    <submittedName>
        <fullName evidence="6">Response regulator transcription factor</fullName>
    </submittedName>
</protein>
<dbReference type="SUPFAM" id="SSF52172">
    <property type="entry name" value="CheY-like"/>
    <property type="match status" value="1"/>
</dbReference>
<dbReference type="CDD" id="cd06170">
    <property type="entry name" value="LuxR_C_like"/>
    <property type="match status" value="1"/>
</dbReference>
<dbReference type="EMBL" id="JBBEGL010000001">
    <property type="protein sequence ID" value="MEJ2885637.1"/>
    <property type="molecule type" value="Genomic_DNA"/>
</dbReference>
<dbReference type="SUPFAM" id="SSF46894">
    <property type="entry name" value="C-terminal effector domain of the bipartite response regulators"/>
    <property type="match status" value="1"/>
</dbReference>
<feature type="modified residue" description="4-aspartylphosphate" evidence="3">
    <location>
        <position position="68"/>
    </location>
</feature>
<evidence type="ECO:0000259" key="4">
    <source>
        <dbReference type="PROSITE" id="PS50043"/>
    </source>
</evidence>
<organism evidence="6 7">
    <name type="scientific">Actinomycetospora aeridis</name>
    <dbReference type="NCBI Taxonomy" id="3129231"/>
    <lineage>
        <taxon>Bacteria</taxon>
        <taxon>Bacillati</taxon>
        <taxon>Actinomycetota</taxon>
        <taxon>Actinomycetes</taxon>
        <taxon>Pseudonocardiales</taxon>
        <taxon>Pseudonocardiaceae</taxon>
        <taxon>Actinomycetospora</taxon>
    </lineage>
</organism>
<proteinExistence type="predicted"/>
<dbReference type="InterPro" id="IPR001789">
    <property type="entry name" value="Sig_transdc_resp-reg_receiver"/>
</dbReference>
<comment type="caution">
    <text evidence="6">The sequence shown here is derived from an EMBL/GenBank/DDBJ whole genome shotgun (WGS) entry which is preliminary data.</text>
</comment>
<feature type="domain" description="Response regulatory" evidence="5">
    <location>
        <begin position="17"/>
        <end position="132"/>
    </location>
</feature>
<dbReference type="Gene3D" id="3.40.50.2300">
    <property type="match status" value="1"/>
</dbReference>
<feature type="domain" description="HTH luxR-type" evidence="4">
    <location>
        <begin position="153"/>
        <end position="218"/>
    </location>
</feature>